<dbReference type="AlphaFoldDB" id="A0A2T5G117"/>
<proteinExistence type="inferred from homology"/>
<dbReference type="Gene3D" id="3.20.20.80">
    <property type="entry name" value="Glycosidases"/>
    <property type="match status" value="1"/>
</dbReference>
<comment type="similarity">
    <text evidence="1">Belongs to the glycosyl hydrolase 66 family.</text>
</comment>
<dbReference type="CDD" id="cd14745">
    <property type="entry name" value="GH66"/>
    <property type="match status" value="1"/>
</dbReference>
<dbReference type="EMBL" id="NWBU01000004">
    <property type="protein sequence ID" value="PTQ12844.1"/>
    <property type="molecule type" value="Genomic_DNA"/>
</dbReference>
<dbReference type="RefSeq" id="WP_107966081.1">
    <property type="nucleotide sequence ID" value="NZ_NWBU01000004.1"/>
</dbReference>
<dbReference type="InterPro" id="IPR013783">
    <property type="entry name" value="Ig-like_fold"/>
</dbReference>
<evidence type="ECO:0000313" key="4">
    <source>
        <dbReference type="EMBL" id="PTQ12844.1"/>
    </source>
</evidence>
<gene>
    <name evidence="4" type="ORF">CLG96_01465</name>
</gene>
<dbReference type="InterPro" id="IPR013780">
    <property type="entry name" value="Glyco_hydro_b"/>
</dbReference>
<dbReference type="Gene3D" id="2.60.40.1180">
    <property type="entry name" value="Golgi alpha-mannosidase II"/>
    <property type="match status" value="1"/>
</dbReference>
<dbReference type="SUPFAM" id="SSF51445">
    <property type="entry name" value="(Trans)glycosidases"/>
    <property type="match status" value="1"/>
</dbReference>
<name>A0A2T5G117_9SPHN</name>
<evidence type="ECO:0000256" key="1">
    <source>
        <dbReference type="ARBA" id="ARBA00010837"/>
    </source>
</evidence>
<accession>A0A2T5G117</accession>
<protein>
    <recommendedName>
        <fullName evidence="6">Dextranase</fullName>
    </recommendedName>
</protein>
<evidence type="ECO:0000313" key="5">
    <source>
        <dbReference type="Proteomes" id="UP000244162"/>
    </source>
</evidence>
<dbReference type="Gene3D" id="2.60.40.10">
    <property type="entry name" value="Immunoglobulins"/>
    <property type="match status" value="1"/>
</dbReference>
<keyword evidence="5" id="KW-1185">Reference proteome</keyword>
<feature type="chain" id="PRO_5015569352" description="Dextranase" evidence="3">
    <location>
        <begin position="22"/>
        <end position="590"/>
    </location>
</feature>
<dbReference type="OrthoDB" id="5381276at2"/>
<organism evidence="4 5">
    <name type="scientific">Sphingomonas oleivorans</name>
    <dbReference type="NCBI Taxonomy" id="1735121"/>
    <lineage>
        <taxon>Bacteria</taxon>
        <taxon>Pseudomonadati</taxon>
        <taxon>Pseudomonadota</taxon>
        <taxon>Alphaproteobacteria</taxon>
        <taxon>Sphingomonadales</taxon>
        <taxon>Sphingomonadaceae</taxon>
        <taxon>Sphingomonas</taxon>
    </lineage>
</organism>
<dbReference type="InterPro" id="IPR017853">
    <property type="entry name" value="GH"/>
</dbReference>
<evidence type="ECO:0000256" key="2">
    <source>
        <dbReference type="ARBA" id="ARBA00022729"/>
    </source>
</evidence>
<dbReference type="InterPro" id="IPR025092">
    <property type="entry name" value="Glyco_hydro_66"/>
</dbReference>
<reference evidence="4 5" key="1">
    <citation type="submission" date="2017-09" db="EMBL/GenBank/DDBJ databases">
        <title>Sphingomonas panjinensis sp.nov., isolated from oil-contaminated soil.</title>
        <authorList>
            <person name="Wang L."/>
            <person name="Chen L."/>
        </authorList>
    </citation>
    <scope>NUCLEOTIDE SEQUENCE [LARGE SCALE GENOMIC DNA]</scope>
    <source>
        <strain evidence="4 5">FW-11</strain>
    </source>
</reference>
<evidence type="ECO:0008006" key="6">
    <source>
        <dbReference type="Google" id="ProtNLM"/>
    </source>
</evidence>
<comment type="caution">
    <text evidence="4">The sequence shown here is derived from an EMBL/GenBank/DDBJ whole genome shotgun (WGS) entry which is preliminary data.</text>
</comment>
<sequence>MSFLVALAAAVLAPASPATLADAYPDKARYSPGEPVRLIAEIGGKAVGGETVMASVMDLGREVGRCGPATLGENATEILLSCSVPRDDFQGYFVSIRLRSRDGRDLGERTSALDISSDWKRFPRYGYLSHFSRADGADPAKWVRELNCFHINGLQFYDFQYRHEQPLAGTVERPAASWKDIAGRGIEADIVRAFIDEAHRRNMMAMAYNASYSAYADAFSKADPLPIQWATWPSAEGQRTAETAKSFDLNIPGWSTPRLFYMNQNDPAWQDYIFGRMEDLFRVYPFDGWHVDTFGASGGYAYDRSPVDYIAGFRPYIDRARSRLGRRILFNAVNARGQEHIATSAADFVYSELWEDHPTFASILAAAEQVRIANPQKAYVLAAYLHRREAKDGPAPAATRFNLPSVLLTDAAIFASGASHIELGDGERMLSSEYFPNRRLEMSAELRNALRHYYDFLTAYQTYLRGGLEPIDVRLRVEGQMTSTTGEPNRLWTIARRGGGRTMVHLINLLGSDDPRWRDIAMNRPDAPHLRNLRLTLHMPGDIRAAGWASPDVDGGRYQPLAFRKRASSAGVEVEIMLPALHYWSTIILS</sequence>
<evidence type="ECO:0000256" key="3">
    <source>
        <dbReference type="SAM" id="SignalP"/>
    </source>
</evidence>
<dbReference type="Pfam" id="PF13199">
    <property type="entry name" value="Glyco_hydro_66"/>
    <property type="match status" value="1"/>
</dbReference>
<dbReference type="Proteomes" id="UP000244162">
    <property type="component" value="Unassembled WGS sequence"/>
</dbReference>
<keyword evidence="2 3" id="KW-0732">Signal</keyword>
<feature type="signal peptide" evidence="3">
    <location>
        <begin position="1"/>
        <end position="21"/>
    </location>
</feature>